<comment type="caution">
    <text evidence="2">The sequence shown here is derived from an EMBL/GenBank/DDBJ whole genome shotgun (WGS) entry which is preliminary data.</text>
</comment>
<keyword evidence="3" id="KW-1185">Reference proteome</keyword>
<accession>A0A401T0Y1</accession>
<feature type="compositionally biased region" description="Basic and acidic residues" evidence="1">
    <location>
        <begin position="87"/>
        <end position="116"/>
    </location>
</feature>
<gene>
    <name evidence="2" type="ORF">chiPu_0014781</name>
</gene>
<protein>
    <submittedName>
        <fullName evidence="2">Uncharacterized protein</fullName>
    </submittedName>
</protein>
<name>A0A401T0Y1_CHIPU</name>
<sequence>MSLKPKLKVVLKDIGKWGATPQIVKMISEVVVKKNTGGNQLPAVLQIAEHSRGKNLVEGQDHTLVTAPIHDPRTEDIDGGLAAVHQMRSEKSEADHGIEGNRTDHGGLDQEARTEVQDPDIASGPIVEAVNNQAADEVTVTADLEKEKDEKPETKDERRTGRKKNRGNQEVIKKGILAAST</sequence>
<reference evidence="2 3" key="1">
    <citation type="journal article" date="2018" name="Nat. Ecol. Evol.">
        <title>Shark genomes provide insights into elasmobranch evolution and the origin of vertebrates.</title>
        <authorList>
            <person name="Hara Y"/>
            <person name="Yamaguchi K"/>
            <person name="Onimaru K"/>
            <person name="Kadota M"/>
            <person name="Koyanagi M"/>
            <person name="Keeley SD"/>
            <person name="Tatsumi K"/>
            <person name="Tanaka K"/>
            <person name="Motone F"/>
            <person name="Kageyama Y"/>
            <person name="Nozu R"/>
            <person name="Adachi N"/>
            <person name="Nishimura O"/>
            <person name="Nakagawa R"/>
            <person name="Tanegashima C"/>
            <person name="Kiyatake I"/>
            <person name="Matsumoto R"/>
            <person name="Murakumo K"/>
            <person name="Nishida K"/>
            <person name="Terakita A"/>
            <person name="Kuratani S"/>
            <person name="Sato K"/>
            <person name="Hyodo S Kuraku.S."/>
        </authorList>
    </citation>
    <scope>NUCLEOTIDE SEQUENCE [LARGE SCALE GENOMIC DNA]</scope>
</reference>
<proteinExistence type="predicted"/>
<dbReference type="EMBL" id="BEZZ01000806">
    <property type="protein sequence ID" value="GCC36288.1"/>
    <property type="molecule type" value="Genomic_DNA"/>
</dbReference>
<feature type="region of interest" description="Disordered" evidence="1">
    <location>
        <begin position="86"/>
        <end position="181"/>
    </location>
</feature>
<feature type="compositionally biased region" description="Basic and acidic residues" evidence="1">
    <location>
        <begin position="143"/>
        <end position="159"/>
    </location>
</feature>
<evidence type="ECO:0000313" key="2">
    <source>
        <dbReference type="EMBL" id="GCC36288.1"/>
    </source>
</evidence>
<organism evidence="2 3">
    <name type="scientific">Chiloscyllium punctatum</name>
    <name type="common">Brownbanded bambooshark</name>
    <name type="synonym">Hemiscyllium punctatum</name>
    <dbReference type="NCBI Taxonomy" id="137246"/>
    <lineage>
        <taxon>Eukaryota</taxon>
        <taxon>Metazoa</taxon>
        <taxon>Chordata</taxon>
        <taxon>Craniata</taxon>
        <taxon>Vertebrata</taxon>
        <taxon>Chondrichthyes</taxon>
        <taxon>Elasmobranchii</taxon>
        <taxon>Galeomorphii</taxon>
        <taxon>Galeoidea</taxon>
        <taxon>Orectolobiformes</taxon>
        <taxon>Hemiscylliidae</taxon>
        <taxon>Chiloscyllium</taxon>
    </lineage>
</organism>
<dbReference type="AlphaFoldDB" id="A0A401T0Y1"/>
<evidence type="ECO:0000313" key="3">
    <source>
        <dbReference type="Proteomes" id="UP000287033"/>
    </source>
</evidence>
<evidence type="ECO:0000256" key="1">
    <source>
        <dbReference type="SAM" id="MobiDB-lite"/>
    </source>
</evidence>
<dbReference type="Proteomes" id="UP000287033">
    <property type="component" value="Unassembled WGS sequence"/>
</dbReference>